<dbReference type="PANTHER" id="PTHR13886:SF7">
    <property type="entry name" value="C-JUN-AMINO-TERMINAL KINASE-INTERACTING PROTEIN 4-LIKE ISOFORM X1"/>
    <property type="match status" value="1"/>
</dbReference>
<comment type="subcellular location">
    <subcellularLocation>
        <location evidence="1">Cytoplasm</location>
    </subcellularLocation>
</comment>
<dbReference type="Pfam" id="PF16471">
    <property type="entry name" value="JIP_LZII"/>
    <property type="match status" value="1"/>
</dbReference>
<evidence type="ECO:0000256" key="5">
    <source>
        <dbReference type="SAM" id="Coils"/>
    </source>
</evidence>
<dbReference type="Gene3D" id="1.20.5.1000">
    <property type="entry name" value="arf6 gtpase in complex with a specific effector, jip4"/>
    <property type="match status" value="1"/>
</dbReference>
<protein>
    <submittedName>
        <fullName evidence="9">Uncharacterized protein</fullName>
    </submittedName>
</protein>
<evidence type="ECO:0000256" key="6">
    <source>
        <dbReference type="SAM" id="MobiDB-lite"/>
    </source>
</evidence>
<dbReference type="PANTHER" id="PTHR13886">
    <property type="entry name" value="JNK/SAPK-ASSOCIATED PROTEIN"/>
    <property type="match status" value="1"/>
</dbReference>
<reference evidence="9" key="1">
    <citation type="submission" date="2025-08" db="UniProtKB">
        <authorList>
            <consortium name="Ensembl"/>
        </authorList>
    </citation>
    <scope>IDENTIFICATION</scope>
</reference>
<keyword evidence="10" id="KW-1185">Reference proteome</keyword>
<dbReference type="InterPro" id="IPR032486">
    <property type="entry name" value="JIP_LZII"/>
</dbReference>
<evidence type="ECO:0000256" key="1">
    <source>
        <dbReference type="ARBA" id="ARBA00004496"/>
    </source>
</evidence>
<feature type="coiled-coil region" evidence="5">
    <location>
        <begin position="59"/>
        <end position="156"/>
    </location>
</feature>
<proteinExistence type="inferred from homology"/>
<comment type="similarity">
    <text evidence="2">Belongs to the JIP scaffold family.</text>
</comment>
<dbReference type="Pfam" id="PF09744">
    <property type="entry name" value="RH1"/>
    <property type="match status" value="1"/>
</dbReference>
<dbReference type="GeneTree" id="ENSGT00940000153496"/>
<dbReference type="Proteomes" id="UP000694569">
    <property type="component" value="Unplaced"/>
</dbReference>
<feature type="region of interest" description="Disordered" evidence="6">
    <location>
        <begin position="516"/>
        <end position="545"/>
    </location>
</feature>
<dbReference type="OrthoDB" id="10256043at2759"/>
<reference evidence="9" key="2">
    <citation type="submission" date="2025-09" db="UniProtKB">
        <authorList>
            <consortium name="Ensembl"/>
        </authorList>
    </citation>
    <scope>IDENTIFICATION</scope>
</reference>
<dbReference type="PROSITE" id="PS51777">
    <property type="entry name" value="RH2"/>
    <property type="match status" value="1"/>
</dbReference>
<accession>A0A8C5MJ03</accession>
<dbReference type="AlphaFoldDB" id="A0A8C5MJ03"/>
<dbReference type="SUPFAM" id="SSF50998">
    <property type="entry name" value="Quinoprotein alcohol dehydrogenase-like"/>
    <property type="match status" value="1"/>
</dbReference>
<dbReference type="Gene3D" id="2.130.10.10">
    <property type="entry name" value="YVTN repeat-like/Quinoprotein amine dehydrogenase"/>
    <property type="match status" value="1"/>
</dbReference>
<dbReference type="InterPro" id="IPR039911">
    <property type="entry name" value="JIP3/JIP4"/>
</dbReference>
<evidence type="ECO:0000313" key="9">
    <source>
        <dbReference type="Ensembl" id="ENSLLEP00000014991.1"/>
    </source>
</evidence>
<dbReference type="InterPro" id="IPR034744">
    <property type="entry name" value="RH2"/>
</dbReference>
<feature type="domain" description="RH1" evidence="7">
    <location>
        <begin position="8"/>
        <end position="96"/>
    </location>
</feature>
<dbReference type="GO" id="GO:0016192">
    <property type="term" value="P:vesicle-mediated transport"/>
    <property type="evidence" value="ECO:0007669"/>
    <property type="project" value="TreeGrafter"/>
</dbReference>
<keyword evidence="3" id="KW-0963">Cytoplasm</keyword>
<dbReference type="GO" id="GO:0008432">
    <property type="term" value="F:JUN kinase binding"/>
    <property type="evidence" value="ECO:0007669"/>
    <property type="project" value="TreeGrafter"/>
</dbReference>
<dbReference type="Pfam" id="PF19056">
    <property type="entry name" value="WD40_2"/>
    <property type="match status" value="1"/>
</dbReference>
<dbReference type="Gene3D" id="1.20.58.1770">
    <property type="match status" value="1"/>
</dbReference>
<dbReference type="InterPro" id="IPR034743">
    <property type="entry name" value="RH1"/>
</dbReference>
<dbReference type="GO" id="GO:0019894">
    <property type="term" value="F:kinesin binding"/>
    <property type="evidence" value="ECO:0007669"/>
    <property type="project" value="TreeGrafter"/>
</dbReference>
<evidence type="ECO:0000256" key="4">
    <source>
        <dbReference type="ARBA" id="ARBA00023054"/>
    </source>
</evidence>
<feature type="compositionally biased region" description="Polar residues" evidence="6">
    <location>
        <begin position="516"/>
        <end position="535"/>
    </location>
</feature>
<dbReference type="Ensembl" id="ENSLLET00000015569.1">
    <property type="protein sequence ID" value="ENSLLEP00000014991.1"/>
    <property type="gene ID" value="ENSLLEG00000009537.1"/>
</dbReference>
<dbReference type="InterPro" id="IPR011047">
    <property type="entry name" value="Quinoprotein_ADH-like_sf"/>
</dbReference>
<evidence type="ECO:0000259" key="7">
    <source>
        <dbReference type="PROSITE" id="PS51776"/>
    </source>
</evidence>
<dbReference type="GO" id="GO:0030159">
    <property type="term" value="F:signaling receptor complex adaptor activity"/>
    <property type="evidence" value="ECO:0007669"/>
    <property type="project" value="TreeGrafter"/>
</dbReference>
<dbReference type="PROSITE" id="PS51776">
    <property type="entry name" value="RH1"/>
    <property type="match status" value="1"/>
</dbReference>
<keyword evidence="4 5" id="KW-0175">Coiled coil</keyword>
<evidence type="ECO:0000256" key="2">
    <source>
        <dbReference type="ARBA" id="ARBA00009866"/>
    </source>
</evidence>
<evidence type="ECO:0000256" key="3">
    <source>
        <dbReference type="ARBA" id="ARBA00022490"/>
    </source>
</evidence>
<dbReference type="GO" id="GO:0005737">
    <property type="term" value="C:cytoplasm"/>
    <property type="evidence" value="ECO:0007669"/>
    <property type="project" value="UniProtKB-SubCell"/>
</dbReference>
<feature type="coiled-coil region" evidence="5">
    <location>
        <begin position="384"/>
        <end position="488"/>
    </location>
</feature>
<dbReference type="GO" id="GO:0005078">
    <property type="term" value="F:MAP-kinase scaffold activity"/>
    <property type="evidence" value="ECO:0007669"/>
    <property type="project" value="InterPro"/>
</dbReference>
<organism evidence="9 10">
    <name type="scientific">Leptobrachium leishanense</name>
    <name type="common">Leishan spiny toad</name>
    <dbReference type="NCBI Taxonomy" id="445787"/>
    <lineage>
        <taxon>Eukaryota</taxon>
        <taxon>Metazoa</taxon>
        <taxon>Chordata</taxon>
        <taxon>Craniata</taxon>
        <taxon>Vertebrata</taxon>
        <taxon>Euteleostomi</taxon>
        <taxon>Amphibia</taxon>
        <taxon>Batrachia</taxon>
        <taxon>Anura</taxon>
        <taxon>Pelobatoidea</taxon>
        <taxon>Megophryidae</taxon>
        <taxon>Leptobrachium</taxon>
    </lineage>
</organism>
<name>A0A8C5MJ03_9ANUR</name>
<dbReference type="InterPro" id="IPR015943">
    <property type="entry name" value="WD40/YVTN_repeat-like_dom_sf"/>
</dbReference>
<feature type="domain" description="RH2" evidence="8">
    <location>
        <begin position="453"/>
        <end position="522"/>
    </location>
</feature>
<evidence type="ECO:0000313" key="10">
    <source>
        <dbReference type="Proteomes" id="UP000694569"/>
    </source>
</evidence>
<sequence length="1041" mass="116948">MDGTVEIFGDDLGSTSSFTVCDEMVTMMAGNIYSELEKLIDAYGQESVTGLMPLLVSVLESLETTSAQAKEREEQLELVDEDLQRLVIQYERERGARKRAEERCNEMEDGIDQERKLFKATLKTMETQTKAMETKARSYADQIVGLEEQKTVLNKELTSLTQVHAKIAKNYKELRYQRTLSMEAARNSGRNTPLQDIEKKVLLLDFQDAPSSIENTPDTGCTKRIPAEKCLSGDNNLPINESKSQTSVEAPVKNITGGSNRALKEELKSSELTLEDLQEIPELPENPEELQSEVEQIINSTPELNFVSELIDESTPKTHADDDDEEDVARNNDSLFEELCGSSPEFVSAVDEGSDLQGISSSMDALMMENTQLRDALSDMDMARKSLIARVEELTTEREALQRENENLTQSLTRCESRLRETDQDLQRTQNEIEEARKQSREDAEVDIPAAQRKRFTRAEMARVLMERNQYKEKLMELQDAVRRTEMLRASKEIQAVEMKKPSFWRVFDRLFSSSNGPQGKVTASTPSDISTVNRGHSDPSAYASTQRNSAVGGAFANAHTRGISHNDDAERMPLRGIKHELYRHIRAHIWKTHGRAQLHGWSNPPAAENKGEDHNENEIKGFPVLMQLRLLDQKDPSTKLWCATGVCELDPAIKSESFPSLVWICSGTHSVSEVMVIDASSANHVMDQFVFPKTHVLCVTCVPGCSLDYFDQQDSKEDSQPSVKGPTMWLGTQEGSLFVHSALSDWRNCLQKIQLKDAIHSITHTGDRVTATLGDGTLAIFRQNPDRTWDLENPRVVDLGRPQQSIRCSVAVQNEVWCGYRNRIYVVDPRSAKIKRWFEATPHTQSQVRHLAKAEEGVWASVRLDSVLRLFHGETGQLLQEVELDPFIQKMLGSNNFGLSMAKVSSMEVFCDRLWVGTATGMILSIPFSSDRDRQTAAADVHAVPYCSLENAQVSFHGHRDAVKFFACVPGCINMSSSRGVSKHTGNFNMLVMSGGEGYINFRIGDETGDTCEDYGDLLISNPRGRRSERSHLIVWQLQI</sequence>
<evidence type="ECO:0000259" key="8">
    <source>
        <dbReference type="PROSITE" id="PS51777"/>
    </source>
</evidence>